<reference evidence="4" key="2">
    <citation type="submission" date="2016-01" db="EMBL/GenBank/DDBJ databases">
        <authorList>
            <person name="Poehlein A."/>
            <person name="Schlien K."/>
            <person name="Gottschalk G."/>
            <person name="Buckel W."/>
            <person name="Daniel R."/>
        </authorList>
    </citation>
    <scope>NUCLEOTIDE SEQUENCE [LARGE SCALE GENOMIC DNA]</scope>
    <source>
        <strain evidence="4">X2</strain>
    </source>
</reference>
<feature type="region of interest" description="Disordered" evidence="1">
    <location>
        <begin position="270"/>
        <end position="297"/>
    </location>
</feature>
<dbReference type="AlphaFoldDB" id="A0A0X1U8M5"/>
<gene>
    <name evidence="2" type="ORF">CPRO_16810</name>
    <name evidence="3" type="ORF">SAMN02745151_02660</name>
</gene>
<evidence type="ECO:0000313" key="4">
    <source>
        <dbReference type="Proteomes" id="UP000068026"/>
    </source>
</evidence>
<reference evidence="3" key="4">
    <citation type="submission" date="2016-11" db="EMBL/GenBank/DDBJ databases">
        <authorList>
            <person name="Varghese N."/>
            <person name="Submissions S."/>
        </authorList>
    </citation>
    <scope>NUCLEOTIDE SEQUENCE</scope>
    <source>
        <strain evidence="3">DSM 1682</strain>
    </source>
</reference>
<reference evidence="5" key="3">
    <citation type="submission" date="2016-11" db="EMBL/GenBank/DDBJ databases">
        <authorList>
            <person name="Jaros S."/>
            <person name="Januszkiewicz K."/>
            <person name="Wedrychowicz H."/>
        </authorList>
    </citation>
    <scope>NUCLEOTIDE SEQUENCE [LARGE SCALE GENOMIC DNA]</scope>
    <source>
        <strain evidence="5">DSM 1682</strain>
    </source>
</reference>
<evidence type="ECO:0000313" key="2">
    <source>
        <dbReference type="EMBL" id="AMJ41271.1"/>
    </source>
</evidence>
<organism evidence="3 5">
    <name type="scientific">Anaerotignum propionicum DSM 1682</name>
    <dbReference type="NCBI Taxonomy" id="991789"/>
    <lineage>
        <taxon>Bacteria</taxon>
        <taxon>Bacillati</taxon>
        <taxon>Bacillota</taxon>
        <taxon>Clostridia</taxon>
        <taxon>Lachnospirales</taxon>
        <taxon>Anaerotignaceae</taxon>
        <taxon>Anaerotignum</taxon>
    </lineage>
</organism>
<feature type="compositionally biased region" description="Polar residues" evidence="1">
    <location>
        <begin position="285"/>
        <end position="297"/>
    </location>
</feature>
<sequence length="297" mass="32825">MKTNKSEGKQVKKLVLAAAMIIGANTMMFQGFTQLAAAAEYNKTNTIPTNYVSYMDMSSNTAKNSLPEGYKKANYTVRDIDLEFYRNQTPTSKDMAKKDAAEIGVQALWSVYDLSMEGQVIEMGYQPATNDLPRSRWYADVLINGERSYSFEVDSVTGDLFAVIRSRTLDKNISVAYDTALAKNPQEYAALAKKTAEELNVVHGAVASVEYNCQGYGNNDPNITLNIKGENGEVASMTFSRYDKALLAVSYNAQFKYTLEYMKLLEQKAQEESAQKQKSAPSASGNQAPSLIITSDN</sequence>
<protein>
    <recommendedName>
        <fullName evidence="6">Peptidase propeptide and YPEB domain protein</fullName>
    </recommendedName>
</protein>
<dbReference type="EMBL" id="FQUA01000015">
    <property type="protein sequence ID" value="SHF06310.1"/>
    <property type="molecule type" value="Genomic_DNA"/>
</dbReference>
<dbReference type="Proteomes" id="UP000068026">
    <property type="component" value="Chromosome"/>
</dbReference>
<evidence type="ECO:0000313" key="5">
    <source>
        <dbReference type="Proteomes" id="UP000184204"/>
    </source>
</evidence>
<dbReference type="RefSeq" id="WP_066050189.1">
    <property type="nucleotide sequence ID" value="NZ_CP014223.1"/>
</dbReference>
<name>A0A0X1U8M5_ANAPI</name>
<dbReference type="KEGG" id="cpro:CPRO_16810"/>
<keyword evidence="4" id="KW-1185">Reference proteome</keyword>
<proteinExistence type="predicted"/>
<accession>A0A0X1U8M5</accession>
<evidence type="ECO:0000256" key="1">
    <source>
        <dbReference type="SAM" id="MobiDB-lite"/>
    </source>
</evidence>
<dbReference type="EMBL" id="CP014223">
    <property type="protein sequence ID" value="AMJ41271.1"/>
    <property type="molecule type" value="Genomic_DNA"/>
</dbReference>
<evidence type="ECO:0000313" key="3">
    <source>
        <dbReference type="EMBL" id="SHF06310.1"/>
    </source>
</evidence>
<dbReference type="OrthoDB" id="2034072at2"/>
<dbReference type="Proteomes" id="UP000184204">
    <property type="component" value="Unassembled WGS sequence"/>
</dbReference>
<reference evidence="2 4" key="1">
    <citation type="journal article" date="2016" name="Genome Announc.">
        <title>Complete Genome Sequence of the Amino Acid-Fermenting Clostridium propionicum X2 (DSM 1682).</title>
        <authorList>
            <person name="Poehlein A."/>
            <person name="Schlien K."/>
            <person name="Chowdhury N.P."/>
            <person name="Gottschalk G."/>
            <person name="Buckel W."/>
            <person name="Daniel R."/>
        </authorList>
    </citation>
    <scope>NUCLEOTIDE SEQUENCE [LARGE SCALE GENOMIC DNA]</scope>
    <source>
        <strain evidence="2 4">X2</strain>
    </source>
</reference>
<evidence type="ECO:0008006" key="6">
    <source>
        <dbReference type="Google" id="ProtNLM"/>
    </source>
</evidence>